<keyword evidence="2" id="KW-1185">Reference proteome</keyword>
<reference evidence="1 2" key="1">
    <citation type="submission" date="2020-08" db="EMBL/GenBank/DDBJ databases">
        <title>Sphingobacterium sp. DN00404 isolated from aquaculture water.</title>
        <authorList>
            <person name="Zhang M."/>
        </authorList>
    </citation>
    <scope>NUCLEOTIDE SEQUENCE [LARGE SCALE GENOMIC DNA]</scope>
    <source>
        <strain evidence="1 2">DN00404</strain>
    </source>
</reference>
<sequence length="126" mass="14593">MAFKNMGRGILYLPMRYNSPHMEAASNPLILHQDGEIEQIKQSSSAYIKVELKKKSPRGPAVTSGVEYELLYWDNLWVSAGKKIATENNRITFESIPQGALFWIRSSDKSYQERPFLYKDGEQIWY</sequence>
<comment type="caution">
    <text evidence="1">The sequence shown here is derived from an EMBL/GenBank/DDBJ whole genome shotgun (WGS) entry which is preliminary data.</text>
</comment>
<name>A0ABR7YUP3_9SPHI</name>
<evidence type="ECO:0000313" key="2">
    <source>
        <dbReference type="Proteomes" id="UP000602759"/>
    </source>
</evidence>
<dbReference type="Proteomes" id="UP000602759">
    <property type="component" value="Unassembled WGS sequence"/>
</dbReference>
<proteinExistence type="predicted"/>
<dbReference type="EMBL" id="JACOIK010000017">
    <property type="protein sequence ID" value="MBD1434972.1"/>
    <property type="molecule type" value="Genomic_DNA"/>
</dbReference>
<gene>
    <name evidence="1" type="ORF">H8B06_19285</name>
</gene>
<organism evidence="1 2">
    <name type="scientific">Sphingobacterium micropteri</name>
    <dbReference type="NCBI Taxonomy" id="2763501"/>
    <lineage>
        <taxon>Bacteria</taxon>
        <taxon>Pseudomonadati</taxon>
        <taxon>Bacteroidota</taxon>
        <taxon>Sphingobacteriia</taxon>
        <taxon>Sphingobacteriales</taxon>
        <taxon>Sphingobacteriaceae</taxon>
        <taxon>Sphingobacterium</taxon>
    </lineage>
</organism>
<evidence type="ECO:0000313" key="1">
    <source>
        <dbReference type="EMBL" id="MBD1434972.1"/>
    </source>
</evidence>
<protein>
    <submittedName>
        <fullName evidence="1">Uncharacterized protein</fullName>
    </submittedName>
</protein>
<accession>A0ABR7YUP3</accession>
<dbReference type="RefSeq" id="WP_190995831.1">
    <property type="nucleotide sequence ID" value="NZ_JACOIK010000017.1"/>
</dbReference>